<evidence type="ECO:0000256" key="11">
    <source>
        <dbReference type="RuleBase" id="RU003718"/>
    </source>
</evidence>
<dbReference type="Pfam" id="PF00201">
    <property type="entry name" value="UDPGT"/>
    <property type="match status" value="1"/>
</dbReference>
<evidence type="ECO:0000256" key="7">
    <source>
        <dbReference type="ARBA" id="ARBA00022989"/>
    </source>
</evidence>
<keyword evidence="7" id="KW-1133">Transmembrane helix</keyword>
<evidence type="ECO:0000256" key="4">
    <source>
        <dbReference type="ARBA" id="ARBA00022679"/>
    </source>
</evidence>
<dbReference type="AlphaFoldDB" id="F1L4F6"/>
<dbReference type="PANTHER" id="PTHR48043:SF119">
    <property type="entry name" value="UDP-GLUCURONOSYLTRANSFERASE"/>
    <property type="match status" value="1"/>
</dbReference>
<evidence type="ECO:0000256" key="3">
    <source>
        <dbReference type="ARBA" id="ARBA00022676"/>
    </source>
</evidence>
<dbReference type="SUPFAM" id="SSF53756">
    <property type="entry name" value="UDP-Glycosyltransferase/glycogen phosphorylase"/>
    <property type="match status" value="1"/>
</dbReference>
<dbReference type="FunFam" id="3.40.50.2000:FF:000118">
    <property type="entry name" value="UDP-glucuronosyltransferase"/>
    <property type="match status" value="1"/>
</dbReference>
<comment type="catalytic activity">
    <reaction evidence="10 12">
        <text>glucuronate acceptor + UDP-alpha-D-glucuronate = acceptor beta-D-glucuronoside + UDP + H(+)</text>
        <dbReference type="Rhea" id="RHEA:21032"/>
        <dbReference type="ChEBI" id="CHEBI:15378"/>
        <dbReference type="ChEBI" id="CHEBI:58052"/>
        <dbReference type="ChEBI" id="CHEBI:58223"/>
        <dbReference type="ChEBI" id="CHEBI:132367"/>
        <dbReference type="ChEBI" id="CHEBI:132368"/>
        <dbReference type="EC" id="2.4.1.17"/>
    </reaction>
</comment>
<evidence type="ECO:0000256" key="5">
    <source>
        <dbReference type="ARBA" id="ARBA00022692"/>
    </source>
</evidence>
<evidence type="ECO:0000256" key="2">
    <source>
        <dbReference type="ARBA" id="ARBA00009995"/>
    </source>
</evidence>
<evidence type="ECO:0000256" key="8">
    <source>
        <dbReference type="ARBA" id="ARBA00023136"/>
    </source>
</evidence>
<keyword evidence="3 11" id="KW-0328">Glycosyltransferase</keyword>
<dbReference type="GO" id="GO:0015020">
    <property type="term" value="F:glucuronosyltransferase activity"/>
    <property type="evidence" value="ECO:0007669"/>
    <property type="project" value="UniProtKB-EC"/>
</dbReference>
<dbReference type="EC" id="2.4.1.17" evidence="12"/>
<name>F1L4F6_ASCSU</name>
<comment type="similarity">
    <text evidence="2 11">Belongs to the UDP-glycosyltransferase family.</text>
</comment>
<dbReference type="InterPro" id="IPR050271">
    <property type="entry name" value="UDP-glycosyltransferase"/>
</dbReference>
<dbReference type="InterPro" id="IPR035595">
    <property type="entry name" value="UDP_glycos_trans_CS"/>
</dbReference>
<dbReference type="CDD" id="cd03784">
    <property type="entry name" value="GT1_Gtf-like"/>
    <property type="match status" value="1"/>
</dbReference>
<comment type="subcellular location">
    <subcellularLocation>
        <location evidence="1 12">Membrane</location>
        <topology evidence="1 12">Single-pass membrane protein</topology>
    </subcellularLocation>
</comment>
<reference evidence="13" key="1">
    <citation type="journal article" date="2011" name="Genome Res.">
        <title>Deep small RNA sequencing from the nematode Ascaris reveals conservation, functional diversification, and novel developmental profiles.</title>
        <authorList>
            <person name="Wang J."/>
            <person name="Czech B."/>
            <person name="Crunk A."/>
            <person name="Wallace A."/>
            <person name="Mitreva M."/>
            <person name="Hannon G.J."/>
            <person name="Davis R.E."/>
        </authorList>
    </citation>
    <scope>NUCLEOTIDE SEQUENCE</scope>
</reference>
<dbReference type="PROSITE" id="PS00375">
    <property type="entry name" value="UDPGT"/>
    <property type="match status" value="1"/>
</dbReference>
<dbReference type="InterPro" id="IPR002213">
    <property type="entry name" value="UDP_glucos_trans"/>
</dbReference>
<dbReference type="EMBL" id="JI171156">
    <property type="protein sequence ID" value="ADY45010.1"/>
    <property type="molecule type" value="mRNA"/>
</dbReference>
<keyword evidence="4 11" id="KW-0808">Transferase</keyword>
<keyword evidence="5" id="KW-0812">Transmembrane</keyword>
<accession>F1L4F6</accession>
<dbReference type="Gene3D" id="3.40.50.2000">
    <property type="entry name" value="Glycogen Phosphorylase B"/>
    <property type="match status" value="1"/>
</dbReference>
<protein>
    <recommendedName>
        <fullName evidence="12">UDP-glucuronosyltransferase</fullName>
        <ecNumber evidence="12">2.4.1.17</ecNumber>
    </recommendedName>
</protein>
<evidence type="ECO:0000256" key="1">
    <source>
        <dbReference type="ARBA" id="ARBA00004167"/>
    </source>
</evidence>
<sequence>MSYDVRSFECRLKVFRDVLVEQVSIGILGERIIKHGARKAGFDNGFKDLISSASITIDEYFQKYRWPSTISNMLIFTTTPCEVPRRLPNDIEEFISNPRSRGTVYVAFGSIVDWTIAPPNVIKSFIEAFNSLVDYRVIWSIKIKLPKRLASHVMTISWAPQSAILHDNRTKLFFTHAGLKSVKEAICAGVPLLTIPFFADQMKNSLLAYQCGFAEIIHKRKITSTKLLSAMLQILQNDTYQQRMLSVRSIYTDRIMAPLEVETFWVERILRSKSAEVAFRIRAVEMPWIPYLWF</sequence>
<keyword evidence="8" id="KW-0472">Membrane</keyword>
<dbReference type="GO" id="GO:0016020">
    <property type="term" value="C:membrane"/>
    <property type="evidence" value="ECO:0007669"/>
    <property type="project" value="UniProtKB-SubCell"/>
</dbReference>
<dbReference type="PANTHER" id="PTHR48043">
    <property type="entry name" value="EG:EG0003.4 PROTEIN-RELATED"/>
    <property type="match status" value="1"/>
</dbReference>
<evidence type="ECO:0000256" key="6">
    <source>
        <dbReference type="ARBA" id="ARBA00022729"/>
    </source>
</evidence>
<evidence type="ECO:0000256" key="12">
    <source>
        <dbReference type="RuleBase" id="RU362059"/>
    </source>
</evidence>
<keyword evidence="9" id="KW-0325">Glycoprotein</keyword>
<organism evidence="13">
    <name type="scientific">Ascaris suum</name>
    <name type="common">Pig roundworm</name>
    <name type="synonym">Ascaris lumbricoides</name>
    <dbReference type="NCBI Taxonomy" id="6253"/>
    <lineage>
        <taxon>Eukaryota</taxon>
        <taxon>Metazoa</taxon>
        <taxon>Ecdysozoa</taxon>
        <taxon>Nematoda</taxon>
        <taxon>Chromadorea</taxon>
        <taxon>Rhabditida</taxon>
        <taxon>Spirurina</taxon>
        <taxon>Ascaridomorpha</taxon>
        <taxon>Ascaridoidea</taxon>
        <taxon>Ascarididae</taxon>
        <taxon>Ascaris</taxon>
    </lineage>
</organism>
<evidence type="ECO:0000256" key="9">
    <source>
        <dbReference type="ARBA" id="ARBA00023180"/>
    </source>
</evidence>
<evidence type="ECO:0000313" key="13">
    <source>
        <dbReference type="EMBL" id="ADY45010.1"/>
    </source>
</evidence>
<keyword evidence="6" id="KW-0732">Signal</keyword>
<evidence type="ECO:0000256" key="10">
    <source>
        <dbReference type="ARBA" id="ARBA00047475"/>
    </source>
</evidence>
<proteinExistence type="evidence at transcript level"/>